<dbReference type="Proteomes" id="UP000294599">
    <property type="component" value="Unassembled WGS sequence"/>
</dbReference>
<comment type="caution">
    <text evidence="7">The sequence shown here is derived from an EMBL/GenBank/DDBJ whole genome shotgun (WGS) entry which is preliminary data.</text>
</comment>
<dbReference type="PANTHER" id="PTHR33217:SF7">
    <property type="entry name" value="TRANSPOSASE FOR INSERTION SEQUENCE ELEMENT IS1081"/>
    <property type="match status" value="1"/>
</dbReference>
<keyword evidence="3 6" id="KW-0815">Transposition</keyword>
<keyword evidence="5 6" id="KW-0233">DNA recombination</keyword>
<keyword evidence="6" id="KW-0814">Transposable element</keyword>
<proteinExistence type="inferred from homology"/>
<evidence type="ECO:0000256" key="6">
    <source>
        <dbReference type="RuleBase" id="RU365089"/>
    </source>
</evidence>
<dbReference type="GO" id="GO:0004803">
    <property type="term" value="F:transposase activity"/>
    <property type="evidence" value="ECO:0007669"/>
    <property type="project" value="UniProtKB-UniRule"/>
</dbReference>
<accession>A0A4R3LRV1</accession>
<keyword evidence="8" id="KW-1185">Reference proteome</keyword>
<dbReference type="RefSeq" id="WP_207905697.1">
    <property type="nucleotide sequence ID" value="NZ_SMAF01000002.1"/>
</dbReference>
<protein>
    <recommendedName>
        <fullName evidence="6">Mutator family transposase</fullName>
    </recommendedName>
</protein>
<evidence type="ECO:0000256" key="2">
    <source>
        <dbReference type="ARBA" id="ARBA00010961"/>
    </source>
</evidence>
<reference evidence="7 8" key="1">
    <citation type="submission" date="2019-03" db="EMBL/GenBank/DDBJ databases">
        <title>Genomic Encyclopedia of Type Strains, Phase IV (KMG-IV): sequencing the most valuable type-strain genomes for metagenomic binning, comparative biology and taxonomic classification.</title>
        <authorList>
            <person name="Goeker M."/>
        </authorList>
    </citation>
    <scope>NUCLEOTIDE SEQUENCE [LARGE SCALE GENOMIC DNA]</scope>
    <source>
        <strain evidence="7 8">DSM 21944</strain>
    </source>
</reference>
<keyword evidence="4 6" id="KW-0238">DNA-binding</keyword>
<evidence type="ECO:0000256" key="1">
    <source>
        <dbReference type="ARBA" id="ARBA00002190"/>
    </source>
</evidence>
<dbReference type="Pfam" id="PF00872">
    <property type="entry name" value="Transposase_mut"/>
    <property type="match status" value="1"/>
</dbReference>
<dbReference type="AlphaFoldDB" id="A0A4R3LRV1"/>
<name>A0A4R3LRV1_9GAMM</name>
<comment type="similarity">
    <text evidence="2 6">Belongs to the transposase mutator family.</text>
</comment>
<organism evidence="7 8">
    <name type="scientific">Pseudofulvimonas gallinarii</name>
    <dbReference type="NCBI Taxonomy" id="634155"/>
    <lineage>
        <taxon>Bacteria</taxon>
        <taxon>Pseudomonadati</taxon>
        <taxon>Pseudomonadota</taxon>
        <taxon>Gammaproteobacteria</taxon>
        <taxon>Lysobacterales</taxon>
        <taxon>Rhodanobacteraceae</taxon>
        <taxon>Pseudofulvimonas</taxon>
    </lineage>
</organism>
<evidence type="ECO:0000256" key="3">
    <source>
        <dbReference type="ARBA" id="ARBA00022578"/>
    </source>
</evidence>
<gene>
    <name evidence="7" type="ORF">EDC25_102256</name>
</gene>
<evidence type="ECO:0000256" key="4">
    <source>
        <dbReference type="ARBA" id="ARBA00023125"/>
    </source>
</evidence>
<dbReference type="InterPro" id="IPR001207">
    <property type="entry name" value="Transposase_mutator"/>
</dbReference>
<dbReference type="PANTHER" id="PTHR33217">
    <property type="entry name" value="TRANSPOSASE FOR INSERTION SEQUENCE ELEMENT IS1081"/>
    <property type="match status" value="1"/>
</dbReference>
<feature type="non-terminal residue" evidence="7">
    <location>
        <position position="135"/>
    </location>
</feature>
<sequence>MTDMSMSLAELIEKGSDNDLLRDMIQFVCQRMMDLDVEGRCNAALGERKPGERLVQRNGYRDREWDTRAGTIPLRIPKLRQGSYFPGFLEPRRTAEKALAAVIQEAYVQGVSTRNVDALVKAMGMGGISKSEVSR</sequence>
<evidence type="ECO:0000313" key="8">
    <source>
        <dbReference type="Proteomes" id="UP000294599"/>
    </source>
</evidence>
<dbReference type="GO" id="GO:0003677">
    <property type="term" value="F:DNA binding"/>
    <property type="evidence" value="ECO:0007669"/>
    <property type="project" value="UniProtKB-UniRule"/>
</dbReference>
<comment type="function">
    <text evidence="1 6">Required for the transposition of the insertion element.</text>
</comment>
<evidence type="ECO:0000313" key="7">
    <source>
        <dbReference type="EMBL" id="TCT00887.1"/>
    </source>
</evidence>
<evidence type="ECO:0000256" key="5">
    <source>
        <dbReference type="ARBA" id="ARBA00023172"/>
    </source>
</evidence>
<dbReference type="GO" id="GO:0006313">
    <property type="term" value="P:DNA transposition"/>
    <property type="evidence" value="ECO:0007669"/>
    <property type="project" value="UniProtKB-UniRule"/>
</dbReference>
<dbReference type="EMBL" id="SMAF01000002">
    <property type="protein sequence ID" value="TCT00887.1"/>
    <property type="molecule type" value="Genomic_DNA"/>
</dbReference>